<evidence type="ECO:0000313" key="2">
    <source>
        <dbReference type="Proteomes" id="UP001377168"/>
    </source>
</evidence>
<reference evidence="1" key="1">
    <citation type="submission" date="2024-03" db="EMBL/GenBank/DDBJ databases">
        <title>Novel Streptomyces species of biotechnological and ecological value are a feature of Machair soil.</title>
        <authorList>
            <person name="Prole J.R."/>
            <person name="Goodfellow M."/>
            <person name="Allenby N."/>
            <person name="Ward A.C."/>
        </authorList>
    </citation>
    <scope>NUCLEOTIDE SEQUENCE</scope>
    <source>
        <strain evidence="1">MS2.AVA.5</strain>
    </source>
</reference>
<organism evidence="1 2">
    <name type="scientific">Streptomyces achmelvichensis</name>
    <dbReference type="NCBI Taxonomy" id="3134111"/>
    <lineage>
        <taxon>Bacteria</taxon>
        <taxon>Bacillati</taxon>
        <taxon>Actinomycetota</taxon>
        <taxon>Actinomycetes</taxon>
        <taxon>Kitasatosporales</taxon>
        <taxon>Streptomycetaceae</taxon>
        <taxon>Streptomyces</taxon>
    </lineage>
</organism>
<dbReference type="EMBL" id="JBBKAJ010000002">
    <property type="protein sequence ID" value="MEJ8631972.1"/>
    <property type="molecule type" value="Genomic_DNA"/>
</dbReference>
<dbReference type="Proteomes" id="UP001377168">
    <property type="component" value="Unassembled WGS sequence"/>
</dbReference>
<keyword evidence="2" id="KW-1185">Reference proteome</keyword>
<comment type="caution">
    <text evidence="1">The sequence shown here is derived from an EMBL/GenBank/DDBJ whole genome shotgun (WGS) entry which is preliminary data.</text>
</comment>
<proteinExistence type="predicted"/>
<accession>A0ACC6PKK7</accession>
<name>A0ACC6PKK7_9ACTN</name>
<sequence length="307" mass="33576">MTDFRRHYNTGQLGAERAAQLEKLGMVWSSFDAGFEEGLIAAGAWAAEHEVGLAAPVESTHGEYPVGRWLKNQRAAARRAVELKQCRAAGLPEPAGGATPLSDERRQALDEIDPGWCPNWGIDWQRLFRHAWNHIKSGDALPGKADPSGANGEDWGKWAAAQRAGFAKLSTTQQRMLTSVLGISAASAKRTRAEMWSQNLTAARQYRDREGHLEVPRSHTERINGEVVRLGAWVSQQRVKASKLTPQRVQELSDLGMRWVLIEEPTSSLGIRFATSAVVLGPGVADQARSGAWPGTRRRPGGTSSRG</sequence>
<protein>
    <submittedName>
        <fullName evidence="1">Helicase associated domain-containing protein</fullName>
    </submittedName>
</protein>
<gene>
    <name evidence="1" type="ORF">WKI67_00440</name>
</gene>
<evidence type="ECO:0000313" key="1">
    <source>
        <dbReference type="EMBL" id="MEJ8631972.1"/>
    </source>
</evidence>